<gene>
    <name evidence="1" type="ORF">HPULCUR_009799</name>
</gene>
<protein>
    <submittedName>
        <fullName evidence="1">Uncharacterized protein</fullName>
    </submittedName>
</protein>
<name>A0ABP9YBI0_9FUNG</name>
<dbReference type="Gene3D" id="2.30.30.100">
    <property type="match status" value="1"/>
</dbReference>
<proteinExistence type="predicted"/>
<dbReference type="Pfam" id="PF11095">
    <property type="entry name" value="Gemin7"/>
    <property type="match status" value="1"/>
</dbReference>
<dbReference type="Proteomes" id="UP001476247">
    <property type="component" value="Unassembled WGS sequence"/>
</dbReference>
<dbReference type="EMBL" id="BAABUJ010000034">
    <property type="protein sequence ID" value="GAA5804312.1"/>
    <property type="molecule type" value="Genomic_DNA"/>
</dbReference>
<reference evidence="1 2" key="1">
    <citation type="submission" date="2024-04" db="EMBL/GenBank/DDBJ databases">
        <title>genome sequences of Mucor flavus KT1a and Helicostylum pulchrum KT1b strains isolation_sourced from the surface of a dry-aged beef.</title>
        <authorList>
            <person name="Toyotome T."/>
            <person name="Hosono M."/>
            <person name="Torimaru M."/>
            <person name="Fukuda K."/>
            <person name="Mikami N."/>
        </authorList>
    </citation>
    <scope>NUCLEOTIDE SEQUENCE [LARGE SCALE GENOMIC DNA]</scope>
    <source>
        <strain evidence="1 2">KT1b</strain>
    </source>
</reference>
<accession>A0ABP9YBI0</accession>
<dbReference type="InterPro" id="IPR020338">
    <property type="entry name" value="SMN_gemin7"/>
</dbReference>
<evidence type="ECO:0000313" key="2">
    <source>
        <dbReference type="Proteomes" id="UP001476247"/>
    </source>
</evidence>
<comment type="caution">
    <text evidence="1">The sequence shown here is derived from an EMBL/GenBank/DDBJ whole genome shotgun (WGS) entry which is preliminary data.</text>
</comment>
<dbReference type="PANTHER" id="PTHR14679">
    <property type="entry name" value="GEM-ASSOCIATED PROTEIN 7"/>
    <property type="match status" value="1"/>
</dbReference>
<dbReference type="PANTHER" id="PTHR14679:SF1">
    <property type="entry name" value="GEM-ASSOCIATED PROTEIN 7"/>
    <property type="match status" value="1"/>
</dbReference>
<keyword evidence="2" id="KW-1185">Reference proteome</keyword>
<evidence type="ECO:0000313" key="1">
    <source>
        <dbReference type="EMBL" id="GAA5804312.1"/>
    </source>
</evidence>
<sequence length="84" mass="9697">MSDAKEILRDRYLQLWLNIVTDQPNVTLHMHSNTLVQGKLCATDSENNRFRVDHLQSPLGVYDKAVIRGTDINMIEWAQSQQTN</sequence>
<organism evidence="1 2">
    <name type="scientific">Helicostylum pulchrum</name>
    <dbReference type="NCBI Taxonomy" id="562976"/>
    <lineage>
        <taxon>Eukaryota</taxon>
        <taxon>Fungi</taxon>
        <taxon>Fungi incertae sedis</taxon>
        <taxon>Mucoromycota</taxon>
        <taxon>Mucoromycotina</taxon>
        <taxon>Mucoromycetes</taxon>
        <taxon>Mucorales</taxon>
        <taxon>Mucorineae</taxon>
        <taxon>Mucoraceae</taxon>
        <taxon>Helicostylum</taxon>
    </lineage>
</organism>